<evidence type="ECO:0000313" key="2">
    <source>
        <dbReference type="Proteomes" id="UP000263268"/>
    </source>
</evidence>
<gene>
    <name evidence="1" type="ORF">DHV22_02855</name>
</gene>
<dbReference type="EMBL" id="DPRK01000046">
    <property type="protein sequence ID" value="HCY80604.1"/>
    <property type="molecule type" value="Genomic_DNA"/>
</dbReference>
<organism evidence="1 2">
    <name type="scientific">Xanthomarina gelatinilytica</name>
    <dbReference type="NCBI Taxonomy" id="1137281"/>
    <lineage>
        <taxon>Bacteria</taxon>
        <taxon>Pseudomonadati</taxon>
        <taxon>Bacteroidota</taxon>
        <taxon>Flavobacteriia</taxon>
        <taxon>Flavobacteriales</taxon>
        <taxon>Flavobacteriaceae</taxon>
        <taxon>Xanthomarina</taxon>
    </lineage>
</organism>
<proteinExistence type="predicted"/>
<evidence type="ECO:0000313" key="1">
    <source>
        <dbReference type="EMBL" id="HCY80604.1"/>
    </source>
</evidence>
<keyword evidence="1" id="KW-0540">Nuclease</keyword>
<keyword evidence="1" id="KW-0378">Hydrolase</keyword>
<sequence>MGNKVIQVFEHQTLYYGKEYKSVPFTKKHFDALAKLNELHDNKYFTLLYKGIKFSQYVGVVQIDELTIEILPKADYSSSNDEDKGVWRDVLIDMLRITRKLKVNQVGQANVNKQNIHLLGIYFEWFLREVELLQRLGLVKKYYKQTNNVTALKGKLEFAGHIAKNLIHKERFYTTHQIYDKDHQLHQILNLALLIIEQVSKGSYLYPKCKRVQLDFPEVSNINCNASTFEKIKLNRKTQPYETALEIARLIILNYAPNISSGSERMLALLFDMNSLWEEYILVQLKKACLLKPYQVLGQQSKYFWGSMTIRPDILITQGDTTKVVIDTKWKRVDGNKPSTNDLRQMYVYNDHWSSNCSILLYPGAKQEKLYYQQFRHPEHSCGILKMNVLNNDGFLDRKIGEKIIGIFENERLLLETI</sequence>
<dbReference type="AlphaFoldDB" id="A0A3D6BP07"/>
<name>A0A3D6BP07_9FLAO</name>
<dbReference type="GO" id="GO:0004519">
    <property type="term" value="F:endonuclease activity"/>
    <property type="evidence" value="ECO:0007669"/>
    <property type="project" value="UniProtKB-KW"/>
</dbReference>
<dbReference type="Pfam" id="PF10117">
    <property type="entry name" value="McrBC"/>
    <property type="match status" value="1"/>
</dbReference>
<dbReference type="PANTHER" id="PTHR38733:SF1">
    <property type="entry name" value="TYPE IV METHYL-DIRECTED RESTRICTION ENZYME ECOKMCRBC"/>
    <property type="match status" value="1"/>
</dbReference>
<dbReference type="Proteomes" id="UP000263268">
    <property type="component" value="Unassembled WGS sequence"/>
</dbReference>
<keyword evidence="1" id="KW-0255">Endonuclease</keyword>
<comment type="caution">
    <text evidence="1">The sequence shown here is derived from an EMBL/GenBank/DDBJ whole genome shotgun (WGS) entry which is preliminary data.</text>
</comment>
<reference evidence="1 2" key="1">
    <citation type="journal article" date="2018" name="Nat. Biotechnol.">
        <title>A standardized bacterial taxonomy based on genome phylogeny substantially revises the tree of life.</title>
        <authorList>
            <person name="Parks D.H."/>
            <person name="Chuvochina M."/>
            <person name="Waite D.W."/>
            <person name="Rinke C."/>
            <person name="Skarshewski A."/>
            <person name="Chaumeil P.A."/>
            <person name="Hugenholtz P."/>
        </authorList>
    </citation>
    <scope>NUCLEOTIDE SEQUENCE [LARGE SCALE GENOMIC DNA]</scope>
    <source>
        <strain evidence="1">UBA10227</strain>
    </source>
</reference>
<protein>
    <submittedName>
        <fullName evidence="1">Restriction endonuclease</fullName>
    </submittedName>
</protein>
<dbReference type="InterPro" id="IPR019292">
    <property type="entry name" value="McrC"/>
</dbReference>
<accession>A0A3D6BP07</accession>
<dbReference type="PANTHER" id="PTHR38733">
    <property type="entry name" value="PROTEIN MCRC"/>
    <property type="match status" value="1"/>
</dbReference>